<dbReference type="PANTHER" id="PTHR43129">
    <property type="entry name" value="FOSMIDOMYCIN RESISTANCE PROTEIN"/>
    <property type="match status" value="1"/>
</dbReference>
<dbReference type="InterPro" id="IPR020846">
    <property type="entry name" value="MFS_dom"/>
</dbReference>
<dbReference type="InterPro" id="IPR005829">
    <property type="entry name" value="Sugar_transporter_CS"/>
</dbReference>
<feature type="domain" description="Major facilitator superfamily (MFS) profile" evidence="6">
    <location>
        <begin position="1"/>
        <end position="240"/>
    </location>
</feature>
<feature type="transmembrane region" description="Helical" evidence="5">
    <location>
        <begin position="55"/>
        <end position="78"/>
    </location>
</feature>
<evidence type="ECO:0000313" key="7">
    <source>
        <dbReference type="EMBL" id="SVE32562.1"/>
    </source>
</evidence>
<evidence type="ECO:0000256" key="1">
    <source>
        <dbReference type="ARBA" id="ARBA00004141"/>
    </source>
</evidence>
<sequence length="240" mass="25715">SIISYGLGFFLLGASSSYTWTLTGAALVGLGSALWHPTAMGALSIRFPNHRGMALSVHGVGASIGDAVGPVIVGAVILTVDWKLTLELHLIPAVLIAILIFFGFGMIQEVKNIKTNLGVYVSSIRTMFVYPQTLAVMISNTLITMGRLSVLAFFPIYIIETLQYSTFALGIYLGLLYVMGIVSQPVMGILSDRVGRKTVLLPSFVIMGFLYMGIVMASAGLLLGLVIGVLGMFFYPILNI</sequence>
<feature type="transmembrane region" description="Helical" evidence="5">
    <location>
        <begin position="164"/>
        <end position="183"/>
    </location>
</feature>
<feature type="transmembrane region" description="Helical" evidence="5">
    <location>
        <begin position="204"/>
        <end position="237"/>
    </location>
</feature>
<dbReference type="Gene3D" id="1.20.1250.20">
    <property type="entry name" value="MFS general substrate transporter like domains"/>
    <property type="match status" value="2"/>
</dbReference>
<evidence type="ECO:0000256" key="4">
    <source>
        <dbReference type="ARBA" id="ARBA00023136"/>
    </source>
</evidence>
<dbReference type="GO" id="GO:0022857">
    <property type="term" value="F:transmembrane transporter activity"/>
    <property type="evidence" value="ECO:0007669"/>
    <property type="project" value="InterPro"/>
</dbReference>
<keyword evidence="2 5" id="KW-0812">Transmembrane</keyword>
<evidence type="ECO:0000256" key="5">
    <source>
        <dbReference type="SAM" id="Phobius"/>
    </source>
</evidence>
<keyword evidence="3 5" id="KW-1133">Transmembrane helix</keyword>
<feature type="non-terminal residue" evidence="7">
    <location>
        <position position="1"/>
    </location>
</feature>
<keyword evidence="4 5" id="KW-0472">Membrane</keyword>
<dbReference type="EMBL" id="UINC01209512">
    <property type="protein sequence ID" value="SVE32562.1"/>
    <property type="molecule type" value="Genomic_DNA"/>
</dbReference>
<comment type="subcellular location">
    <subcellularLocation>
        <location evidence="1">Membrane</location>
        <topology evidence="1">Multi-pass membrane protein</topology>
    </subcellularLocation>
</comment>
<dbReference type="PROSITE" id="PS50850">
    <property type="entry name" value="MFS"/>
    <property type="match status" value="1"/>
</dbReference>
<reference evidence="7" key="1">
    <citation type="submission" date="2018-05" db="EMBL/GenBank/DDBJ databases">
        <authorList>
            <person name="Lanie J.A."/>
            <person name="Ng W.-L."/>
            <person name="Kazmierczak K.M."/>
            <person name="Andrzejewski T.M."/>
            <person name="Davidsen T.M."/>
            <person name="Wayne K.J."/>
            <person name="Tettelin H."/>
            <person name="Glass J.I."/>
            <person name="Rusch D."/>
            <person name="Podicherti R."/>
            <person name="Tsui H.-C.T."/>
            <person name="Winkler M.E."/>
        </authorList>
    </citation>
    <scope>NUCLEOTIDE SEQUENCE</scope>
</reference>
<evidence type="ECO:0000256" key="2">
    <source>
        <dbReference type="ARBA" id="ARBA00022692"/>
    </source>
</evidence>
<dbReference type="InterPro" id="IPR011701">
    <property type="entry name" value="MFS"/>
</dbReference>
<dbReference type="SUPFAM" id="SSF103473">
    <property type="entry name" value="MFS general substrate transporter"/>
    <property type="match status" value="1"/>
</dbReference>
<protein>
    <recommendedName>
        <fullName evidence="6">Major facilitator superfamily (MFS) profile domain-containing protein</fullName>
    </recommendedName>
</protein>
<feature type="transmembrane region" description="Helical" evidence="5">
    <location>
        <begin position="90"/>
        <end position="107"/>
    </location>
</feature>
<evidence type="ECO:0000256" key="3">
    <source>
        <dbReference type="ARBA" id="ARBA00022989"/>
    </source>
</evidence>
<feature type="non-terminal residue" evidence="7">
    <location>
        <position position="240"/>
    </location>
</feature>
<dbReference type="Pfam" id="PF07690">
    <property type="entry name" value="MFS_1"/>
    <property type="match status" value="1"/>
</dbReference>
<accession>A0A383CK54</accession>
<gene>
    <name evidence="7" type="ORF">METZ01_LOCUS485416</name>
</gene>
<feature type="transmembrane region" description="Helical" evidence="5">
    <location>
        <begin position="128"/>
        <end position="158"/>
    </location>
</feature>
<dbReference type="InterPro" id="IPR036259">
    <property type="entry name" value="MFS_trans_sf"/>
</dbReference>
<dbReference type="PANTHER" id="PTHR43129:SF1">
    <property type="entry name" value="FOSMIDOMYCIN RESISTANCE PROTEIN"/>
    <property type="match status" value="1"/>
</dbReference>
<evidence type="ECO:0000259" key="6">
    <source>
        <dbReference type="PROSITE" id="PS50850"/>
    </source>
</evidence>
<dbReference type="PROSITE" id="PS00216">
    <property type="entry name" value="SUGAR_TRANSPORT_1"/>
    <property type="match status" value="1"/>
</dbReference>
<proteinExistence type="predicted"/>
<dbReference type="GO" id="GO:0005886">
    <property type="term" value="C:plasma membrane"/>
    <property type="evidence" value="ECO:0007669"/>
    <property type="project" value="TreeGrafter"/>
</dbReference>
<dbReference type="AlphaFoldDB" id="A0A383CK54"/>
<organism evidence="7">
    <name type="scientific">marine metagenome</name>
    <dbReference type="NCBI Taxonomy" id="408172"/>
    <lineage>
        <taxon>unclassified sequences</taxon>
        <taxon>metagenomes</taxon>
        <taxon>ecological metagenomes</taxon>
    </lineage>
</organism>
<name>A0A383CK54_9ZZZZ</name>